<dbReference type="InterPro" id="IPR025363">
    <property type="entry name" value="DUF4267"/>
</dbReference>
<organism evidence="1 2">
    <name type="scientific">Diaporthe vaccinii</name>
    <dbReference type="NCBI Taxonomy" id="105482"/>
    <lineage>
        <taxon>Eukaryota</taxon>
        <taxon>Fungi</taxon>
        <taxon>Dikarya</taxon>
        <taxon>Ascomycota</taxon>
        <taxon>Pezizomycotina</taxon>
        <taxon>Sordariomycetes</taxon>
        <taxon>Sordariomycetidae</taxon>
        <taxon>Diaporthales</taxon>
        <taxon>Diaporthaceae</taxon>
        <taxon>Diaporthe</taxon>
        <taxon>Diaporthe eres species complex</taxon>
    </lineage>
</organism>
<proteinExistence type="predicted"/>
<dbReference type="Pfam" id="PF14087">
    <property type="entry name" value="DUF4267"/>
    <property type="match status" value="1"/>
</dbReference>
<gene>
    <name evidence="1" type="ORF">FJTKL_06129</name>
</gene>
<name>A0ABR4EXF8_9PEZI</name>
<protein>
    <recommendedName>
        <fullName evidence="3">Integral membrane protein</fullName>
    </recommendedName>
</protein>
<evidence type="ECO:0000313" key="1">
    <source>
        <dbReference type="EMBL" id="KAL2287128.1"/>
    </source>
</evidence>
<evidence type="ECO:0000313" key="2">
    <source>
        <dbReference type="Proteomes" id="UP001600888"/>
    </source>
</evidence>
<keyword evidence="2" id="KW-1185">Reference proteome</keyword>
<comment type="caution">
    <text evidence="1">The sequence shown here is derived from an EMBL/GenBank/DDBJ whole genome shotgun (WGS) entry which is preliminary data.</text>
</comment>
<sequence length="134" mass="14148">MILGLTTTAFANSTAVLNVLPISSGVYGVLRPAGALSMLGFPTPPDAKDRKLAYSLARIYAVRQAAMGLTSLALWWAGEHRLMGIIMLVNTPIAIVDGLVSRWQTGGGEWGHWGFMPLAMVLTAGLVGAPRGDL</sequence>
<accession>A0ABR4EXF8</accession>
<dbReference type="Proteomes" id="UP001600888">
    <property type="component" value="Unassembled WGS sequence"/>
</dbReference>
<dbReference type="EMBL" id="JBAWTH010000021">
    <property type="protein sequence ID" value="KAL2287128.1"/>
    <property type="molecule type" value="Genomic_DNA"/>
</dbReference>
<evidence type="ECO:0008006" key="3">
    <source>
        <dbReference type="Google" id="ProtNLM"/>
    </source>
</evidence>
<reference evidence="1 2" key="1">
    <citation type="submission" date="2024-03" db="EMBL/GenBank/DDBJ databases">
        <title>A high-quality draft genome sequence of Diaporthe vaccinii, a causative agent of upright dieback and viscid rot disease in cranberry plants.</title>
        <authorList>
            <person name="Sarrasin M."/>
            <person name="Lang B.F."/>
            <person name="Burger G."/>
        </authorList>
    </citation>
    <scope>NUCLEOTIDE SEQUENCE [LARGE SCALE GENOMIC DNA]</scope>
    <source>
        <strain evidence="1 2">IS7</strain>
    </source>
</reference>